<dbReference type="InterPro" id="IPR045407">
    <property type="entry name" value="DUF6512"/>
</dbReference>
<evidence type="ECO:0000313" key="2">
    <source>
        <dbReference type="EMBL" id="RDY24348.1"/>
    </source>
</evidence>
<keyword evidence="1" id="KW-1133">Transmembrane helix</keyword>
<organism evidence="2 3">
    <name type="scientific">Romboutsia maritimum</name>
    <dbReference type="NCBI Taxonomy" id="2020948"/>
    <lineage>
        <taxon>Bacteria</taxon>
        <taxon>Bacillati</taxon>
        <taxon>Bacillota</taxon>
        <taxon>Clostridia</taxon>
        <taxon>Peptostreptococcales</taxon>
        <taxon>Peptostreptococcaceae</taxon>
        <taxon>Romboutsia</taxon>
    </lineage>
</organism>
<protein>
    <submittedName>
        <fullName evidence="2">Uncharacterized protein</fullName>
    </submittedName>
</protein>
<accession>A0A371IV50</accession>
<feature type="transmembrane region" description="Helical" evidence="1">
    <location>
        <begin position="96"/>
        <end position="115"/>
    </location>
</feature>
<proteinExistence type="predicted"/>
<feature type="transmembrane region" description="Helical" evidence="1">
    <location>
        <begin position="67"/>
        <end position="90"/>
    </location>
</feature>
<keyword evidence="1" id="KW-0472">Membrane</keyword>
<comment type="caution">
    <text evidence="2">The sequence shown here is derived from an EMBL/GenBank/DDBJ whole genome shotgun (WGS) entry which is preliminary data.</text>
</comment>
<feature type="transmembrane region" description="Helical" evidence="1">
    <location>
        <begin position="127"/>
        <end position="145"/>
    </location>
</feature>
<name>A0A371IV50_9FIRM</name>
<evidence type="ECO:0000313" key="3">
    <source>
        <dbReference type="Proteomes" id="UP000243494"/>
    </source>
</evidence>
<dbReference type="Pfam" id="PF20122">
    <property type="entry name" value="DUF6512"/>
    <property type="match status" value="1"/>
</dbReference>
<keyword evidence="1" id="KW-0812">Transmembrane</keyword>
<reference evidence="2 3" key="1">
    <citation type="journal article" date="2017" name="Genome Announc.">
        <title>Draft Genome Sequence of Romboutsia maritimum sp. nov. Strain CCRI-22766(T), Isolated from Coastal Estuarine Mud.</title>
        <authorList>
            <person name="Maheux A.F."/>
            <person name="Boudreau D.K."/>
            <person name="Berube E."/>
            <person name="Boissinot M."/>
            <person name="Raymond F."/>
            <person name="Brodeur S."/>
            <person name="Corbeil J."/>
            <person name="Brightwell G."/>
            <person name="Broda D."/>
            <person name="Omar R.F."/>
            <person name="Bergeron M.G."/>
        </authorList>
    </citation>
    <scope>NUCLEOTIDE SEQUENCE [LARGE SCALE GENOMIC DNA]</scope>
    <source>
        <strain evidence="2 3">CCRI-22766</strain>
    </source>
</reference>
<sequence length="162" mass="18725">MNKGIWFAIILGTLLHFTYNLSGKNKIVGYFSAINESIWEHIKLSVFPILIYSLYIYINLHEYINNFFFALGIGLLLSIIIVPLVFYTYTKFTESPFLPFDIGIFILAVVIPFKVIEKIITLPKLPFIFNLLGFVLVVLIIASFIKFTYHPPNHKIFKEGEI</sequence>
<dbReference type="RefSeq" id="WP_095405564.1">
    <property type="nucleotide sequence ID" value="NZ_NOJZ02000003.1"/>
</dbReference>
<dbReference type="EMBL" id="NOJZ02000003">
    <property type="protein sequence ID" value="RDY24348.1"/>
    <property type="molecule type" value="Genomic_DNA"/>
</dbReference>
<dbReference type="OrthoDB" id="48209at2"/>
<keyword evidence="3" id="KW-1185">Reference proteome</keyword>
<dbReference type="Proteomes" id="UP000243494">
    <property type="component" value="Unassembled WGS sequence"/>
</dbReference>
<feature type="transmembrane region" description="Helical" evidence="1">
    <location>
        <begin position="44"/>
        <end position="60"/>
    </location>
</feature>
<dbReference type="AlphaFoldDB" id="A0A371IV50"/>
<evidence type="ECO:0000256" key="1">
    <source>
        <dbReference type="SAM" id="Phobius"/>
    </source>
</evidence>
<gene>
    <name evidence="2" type="ORF">CHF27_003045</name>
</gene>